<protein>
    <recommendedName>
        <fullName evidence="2">DUF4187 domain-containing protein</fullName>
    </recommendedName>
</protein>
<keyword evidence="4" id="KW-1185">Reference proteome</keyword>
<dbReference type="InterPro" id="IPR025239">
    <property type="entry name" value="DUF4187"/>
</dbReference>
<gene>
    <name evidence="3" type="ORF">E3P99_00226</name>
</gene>
<feature type="region of interest" description="Disordered" evidence="1">
    <location>
        <begin position="1"/>
        <end position="181"/>
    </location>
</feature>
<name>A0A4T0FWX9_9BASI</name>
<evidence type="ECO:0000313" key="4">
    <source>
        <dbReference type="Proteomes" id="UP000310189"/>
    </source>
</evidence>
<proteinExistence type="predicted"/>
<dbReference type="InterPro" id="IPR039249">
    <property type="entry name" value="GPATCH11"/>
</dbReference>
<dbReference type="EMBL" id="SPNW01000002">
    <property type="protein sequence ID" value="TIA93339.1"/>
    <property type="molecule type" value="Genomic_DNA"/>
</dbReference>
<dbReference type="Pfam" id="PF13821">
    <property type="entry name" value="DUF4187"/>
    <property type="match status" value="1"/>
</dbReference>
<feature type="compositionally biased region" description="Basic and acidic residues" evidence="1">
    <location>
        <begin position="83"/>
        <end position="105"/>
    </location>
</feature>
<dbReference type="PANTHER" id="PTHR21032:SF0">
    <property type="entry name" value="G PATCH DOMAIN-CONTAINING PROTEIN 11"/>
    <property type="match status" value="1"/>
</dbReference>
<dbReference type="InterPro" id="IPR000467">
    <property type="entry name" value="G_patch_dom"/>
</dbReference>
<evidence type="ECO:0000256" key="1">
    <source>
        <dbReference type="SAM" id="MobiDB-lite"/>
    </source>
</evidence>
<evidence type="ECO:0000259" key="2">
    <source>
        <dbReference type="SMART" id="SM01173"/>
    </source>
</evidence>
<dbReference type="OrthoDB" id="786951at2759"/>
<dbReference type="GO" id="GO:0003676">
    <property type="term" value="F:nucleic acid binding"/>
    <property type="evidence" value="ECO:0007669"/>
    <property type="project" value="InterPro"/>
</dbReference>
<dbReference type="AlphaFoldDB" id="A0A4T0FWX9"/>
<feature type="compositionally biased region" description="Basic and acidic residues" evidence="1">
    <location>
        <begin position="147"/>
        <end position="156"/>
    </location>
</feature>
<reference evidence="3 4" key="1">
    <citation type="submission" date="2019-03" db="EMBL/GenBank/DDBJ databases">
        <title>Sequencing 23 genomes of Wallemia ichthyophaga.</title>
        <authorList>
            <person name="Gostincar C."/>
        </authorList>
    </citation>
    <scope>NUCLEOTIDE SEQUENCE [LARGE SCALE GENOMIC DNA]</scope>
    <source>
        <strain evidence="3 4">EXF-5753</strain>
    </source>
</reference>
<dbReference type="SMART" id="SM01173">
    <property type="entry name" value="DUF4187"/>
    <property type="match status" value="1"/>
</dbReference>
<sequence length="383" mass="43250">MANSDSEPDFMDDAFLTQATELEDKEKRGRGGLTYGEMRLQALKQSEDKNMAGRIISKKQRERERIEEGLERNIIDEAEAEAEGVREGEREKRERDVNEKRDDTLHSQPTAAPNKALNMMKKMGFKPGQALGKRKADGDEESGDSGGDQKKAETEHANSTLNDAHATKKAHTATPTTQPIKPYFLQGRSGIGVQRVVSRKEISEAAAASQALNETQTDFRVRKTLEARSCKAEGVLKALRTTIRNADEESELKVDFNVFWINPFDIETYPSFLDSDEQPPALDNSTQAQAQVLKEQMQRDQLSTQEIDREDVTATTVPDLPASVDQEVVQQCRDFIRLDPITRLKFTHQYARDVHHYCIWCGCKYESEQDLNANCPGEDEDDH</sequence>
<evidence type="ECO:0000313" key="3">
    <source>
        <dbReference type="EMBL" id="TIA93339.1"/>
    </source>
</evidence>
<feature type="compositionally biased region" description="Basic and acidic residues" evidence="1">
    <location>
        <begin position="59"/>
        <end position="75"/>
    </location>
</feature>
<comment type="caution">
    <text evidence="3">The sequence shown here is derived from an EMBL/GenBank/DDBJ whole genome shotgun (WGS) entry which is preliminary data.</text>
</comment>
<accession>A0A4T0FWX9</accession>
<dbReference type="Proteomes" id="UP000310189">
    <property type="component" value="Unassembled WGS sequence"/>
</dbReference>
<feature type="compositionally biased region" description="Acidic residues" evidence="1">
    <location>
        <begin position="1"/>
        <end position="12"/>
    </location>
</feature>
<dbReference type="Pfam" id="PF01585">
    <property type="entry name" value="G-patch"/>
    <property type="match status" value="1"/>
</dbReference>
<dbReference type="PANTHER" id="PTHR21032">
    <property type="entry name" value="G PATCH DOMAIN-CONTAINING PROTEIN 11"/>
    <property type="match status" value="1"/>
</dbReference>
<feature type="domain" description="DUF4187" evidence="2">
    <location>
        <begin position="329"/>
        <end position="383"/>
    </location>
</feature>
<organism evidence="3 4">
    <name type="scientific">Wallemia hederae</name>
    <dbReference type="NCBI Taxonomy" id="1540922"/>
    <lineage>
        <taxon>Eukaryota</taxon>
        <taxon>Fungi</taxon>
        <taxon>Dikarya</taxon>
        <taxon>Basidiomycota</taxon>
        <taxon>Wallemiomycotina</taxon>
        <taxon>Wallemiomycetes</taxon>
        <taxon>Wallemiales</taxon>
        <taxon>Wallemiaceae</taxon>
        <taxon>Wallemia</taxon>
    </lineage>
</organism>
<dbReference type="GO" id="GO:0000776">
    <property type="term" value="C:kinetochore"/>
    <property type="evidence" value="ECO:0007669"/>
    <property type="project" value="TreeGrafter"/>
</dbReference>